<dbReference type="PROSITE" id="PS50075">
    <property type="entry name" value="CARRIER"/>
    <property type="match status" value="3"/>
</dbReference>
<dbReference type="GO" id="GO:0005829">
    <property type="term" value="C:cytosol"/>
    <property type="evidence" value="ECO:0007669"/>
    <property type="project" value="TreeGrafter"/>
</dbReference>
<proteinExistence type="inferred from homology"/>
<dbReference type="GO" id="GO:0044550">
    <property type="term" value="P:secondary metabolite biosynthetic process"/>
    <property type="evidence" value="ECO:0007669"/>
    <property type="project" value="UniProtKB-ARBA"/>
</dbReference>
<reference evidence="8" key="1">
    <citation type="submission" date="2024-05" db="EMBL/GenBank/DDBJ databases">
        <authorList>
            <person name="Liu Z."/>
        </authorList>
    </citation>
    <scope>NUCLEOTIDE SEQUENCE</scope>
    <source>
        <strain evidence="8">BS1807G30</strain>
    </source>
</reference>
<dbReference type="GO" id="GO:0008610">
    <property type="term" value="P:lipid biosynthetic process"/>
    <property type="evidence" value="ECO:0007669"/>
    <property type="project" value="UniProtKB-ARBA"/>
</dbReference>
<organism evidence="8">
    <name type="scientific">Bacillus sp. BS1807G30</name>
    <dbReference type="NCBI Taxonomy" id="3153756"/>
    <lineage>
        <taxon>Bacteria</taxon>
        <taxon>Bacillati</taxon>
        <taxon>Bacillota</taxon>
        <taxon>Bacilli</taxon>
        <taxon>Bacillales</taxon>
        <taxon>Bacillaceae</taxon>
        <taxon>Bacillus</taxon>
    </lineage>
</organism>
<dbReference type="Pfam" id="PF00501">
    <property type="entry name" value="AMP-binding"/>
    <property type="match status" value="3"/>
</dbReference>
<evidence type="ECO:0000313" key="8">
    <source>
        <dbReference type="EMBL" id="XBM04560.1"/>
    </source>
</evidence>
<dbReference type="GO" id="GO:0043041">
    <property type="term" value="P:amino acid activation for nonribosomal peptide biosynthetic process"/>
    <property type="evidence" value="ECO:0007669"/>
    <property type="project" value="TreeGrafter"/>
</dbReference>
<dbReference type="SUPFAM" id="SSF56801">
    <property type="entry name" value="Acetyl-CoA synthetase-like"/>
    <property type="match status" value="3"/>
</dbReference>
<sequence length="3572" mass="404411">MSTVYYPLTHAQKRVFYTERFYPGTSISNLGGFAKLRSVSGLNPSLIVDVLQAYIRETDSLRLRLVYRHEQEEPVQYIKPYEKQPIRLVKGWSEKEVRAWANEEIREPMELIDRSLIEFTVFQISDQECWLFCKAHHIVADGISIILMGNRIIDLYHDMLQGTDISPIEDISFVDHIMSEQTYESSKRFQKDQAFWNEQFSNIPDFASLTPHKGYEMSLHAERFSGDIPDSLKEKLRVFCEEEKVSMLSMFMSAVYIYLHRFSGMEDVVLGTFMGNRTNAKEKKMIGMFVSTIPMRASVQGSLTFLDFVKQVMADQMKILRHQKYPYNVLMNDLRERDGFTGRLFDISLEYQVMQWQKKENLSFITEPIFSGSGMNDISIHVKDRWDTDTLTIDLDYRTDLFSEDDMSKLFDRLIILLEAAVSQPDQLIGALSLLPADEQKQLLQLSKGKAFDLPEAKPVHHLFDEVAKTYSERAAVVAENGTFTYGELYQKADKLARFLQMKGVSRDVPVAVLMERTADAMAAIFGILKAGGAYVPIDPALPEERIQFIVEDSGASIVLTEESFVQRYSSIAEKMIVQQHMELEDRPLPELIDQTTSQDLAYLIYTSGTTGKPKGVMIEHLQLHHLVHALHHEVYEGANQLQVALLAPFHFDASVKQIFAALLFGHTLHIVPRETTRNGVQLATYYKEHQIKATDGTPAHVQLLLAAELDGLALTHMLIGGEALPAKAAQALIEAVRVSQPDFALWNVYGPTETCVDAAVHRLDLSELQKSTEQRYVSIGKPLGHHRIYILNEHEQLQVQGAVGELCIAGIGVGRGYVNQPELTEKAFRRDPFFPEDRMYRTGDVVRWLPDGTIDYLGRIDDQVKIRGYRIETGEIEAVMEQVDGVDQAVVLVVDEPDGGKALSAYYQARQEFLSVDTLQAAIKHQLPAYMMPLYFKQLEAFPLTVSGKVDRRALAALKGDKAVSAVYVAPRNDVETKLVRLWEDVLHQENIGVYDSFFDIGGHSLKAMKVLTLVQRVFQVEVPLSVLFEQQTIAALAVYIEQAEKSSQVVIPKAPTAADYPLSPAQQRVYMVTQLEQSIAYHMPAVVKLRGTLQREKLEGAFEKLIARHDVLRTSFHTVKGVPRQRVASSVPFQIEQVTGSTMEENMRQFVRPFHLEQAPLLRVGLQSLHDQEHLLYFDMHHLISDGLSIDLMLRELSDAYEGLVKAPLKLQYQDYAVWQEQQAEQGGQIDEAFWLKEFSGDIPALQLLTDYQRPAVQSFAGDRVLRNIDETLTGRLQELAANHHTTLYTVLLSAYYTLLAKYTGQKEFVVGTPTAGRVHADLNDMIGMFVQTLALRSEVDPNGSMTQLIEQVKEKTMRAFEHQQYPFERLLEKLNVQRDFSRHPLFDTVFTLTPDHSTAQHIGEMKVEVEETNFHIAKFDLTLQAMESSHGLSFVLDYSTALFKRSTAEQLLKHYVYLLEQMVEVPEQAIQSYRLLSEQEAEAQLKMWNPLPTPYPVEETIVTQFESQVEQHGHQPALQYKDVVLSYQELNHRANQLAHYLREHGFGKGMTAALFFERSNEMVLSVLAVLKAGGVYVPIDPDFPDERIKHFLTDSGAQFVLTHQVLRHRSVLTAFEGKIIETEDQAVDQQSESNPVVCVSPLDLANLTYTSGTTGKPKGNMVTHRNILRTVKQSNYLTIHHEDTVMSLSNYVFDAFMFDVFGALLNGAKLIVLPKDNILNMNELSGAIEKEKVSILMITTALFHLLIDMKKGSLKNVRKVLFGGERASVPHVVAALETVGEDKLIHMYGPSESTIFTTYYPVNHIEEQALSIPIGKPVSQTAVYIVDEFGHVQPPGVAGELCVAGDGLVKGYYRQPELTSEKFVENPFRSGEVMYKTGDLARWLSNGDIEFIGRIDHQVKIRGQRIELGEIEHQLLQHPQVKEAVVIAISNDTLCAYFTAEGAVPLSDLREQAGRELPVYMMPAFFMQLDELPLTGNGKVDRRALPVPDVSEQAANEYVPPQSDTERILAHIWEEVLEVPKIGRRDHFFECGGHSLRSMKMLNRLYEEMHVECTLKTLFESPTLEAFAHAVDQTDRTEIRRVEKAEEAAFYPVTSAQKRLFVLQKMTDAEQSYHMPAALKLEGVFDEKRFKKAIDQLVHRHEAFRTSFDFVQGEPVQRIETNVSVNIENIEGEGRDIQQLMNDFIRPFDVEKAPLLRVGLVSESESVHYLLIDMHHIISDGASVGILIEELSILYRGDELDELPIQYKDYAVWLNSEESLAKKEAEAAFWLEQLQGELPVLALPEDLPRPKVQTFEGGRVEFSIDGALKSQLDELVRSLNSTTYTVLLACYSTLLSKLSRQEDIMIGSPVVGRTHPDIQSVIGMFVNTLALRTKPEGHQTFSQFASTVHELVLAANEHQLYPFEELVDQVQTVRDTSRHPIFDVVFSMENADIRDLSMDGLDIIPQPFNENIAKFDLTLTGNESDDQIELVFDYNSSIFERSSIEKWKEYFLYLIEQMVSAPDQLLDQMQLLSPAQQRHLLDEWSGPVLNVPTDQTVHALIKAKSQEVPHQKAATFCGTSWTYEELNNRANTVAARLISSGTKPGDRIGILTRPSLEMTAAVLGVLKAGAAFVPIDADYPAQRIAYMLEDCGAEVLLIQKELTAPPSFTGHTLFIEEAVEGEAHEIQVPIKPTDLAYMIYTSGTTGQPKGVMVEHQSLVNLAYWHNDAFQVTKQDRTAKYAGFGFDASIWEMFPTWIAGAELHIIDEAIRLDMIKLNSYFNHEGITIAFLPTQLCEQFMSMDNHSLRYLLTGGDKLKQVKPVPYKLVNNYGPTENTVVATSGIIDPDQGTLPIGTAIANTRFYIMGSLYDLSPQGVPGELVIAGKGLARGYWNLPEETDKRFVPDPFYPGERMYRTGDLVKWTEDGELIYLGRKDHQVSIRGFRIELSEIEAQLLALDSVQEAVVTTVKDASDQDALVAYVITDKETGTLKESLKRTLPEYMVPSWIIKLDQLPMTANGKVDLKALPAPDMEANQTAYEAPRDEVETLLCGIWEDVLGVSQVGIHDHFFFLGGDSIKGIQMASRLTQAGWKLDMKLLFQYPTIAELRPYIEEADLLTADQSAVEGEVILTPIQRWFFERNFDHQHHWNLSMMLHAPKGFDLAVTEQVLQRLLSHHDALRMVFRQEHDDILQYNQRELTEPFSIISCDVSKAQDVKQAISTYANEYQRQLNLEKGPLMKVICFHTENGDHLLMITHHLVIDGVSCRILLEDFMSLYHQAEKGEAMVLPPKTHSFKEWAEAVERYAQSQLLKNQKEYWAAIENRPFTTLPVDHEVKERKVADTKAVKMQLTEAETEHLLTNIHLPYTTEMNDILLCALGLAVQEWTGQSHVHVQLEGHGREDILSGLDISRTVGWFTSMYPVVLEAKPNQTIADAIKGTKEMLRRVPNKGIGYGILRYMTPSEPSVKHVQPEISLNYLGQIDQEVTTELFGPSTYDMGRQASPESEAVYKLNLSGLVQHNQFILSCSYCASEYEEQTIQQFIALLKEKIRSIITHCLAHQEREFTPSDFSAVDLEMDEMDDIFDMLEEKLT</sequence>
<dbReference type="FunFam" id="3.40.50.980:FF:000001">
    <property type="entry name" value="Non-ribosomal peptide synthetase"/>
    <property type="match status" value="3"/>
</dbReference>
<dbReference type="EMBL" id="CP157353">
    <property type="protein sequence ID" value="XBM04560.1"/>
    <property type="molecule type" value="Genomic_DNA"/>
</dbReference>
<dbReference type="InterPro" id="IPR045851">
    <property type="entry name" value="AMP-bd_C_sf"/>
</dbReference>
<dbReference type="Gene3D" id="2.30.38.10">
    <property type="entry name" value="Luciferase, Domain 3"/>
    <property type="match status" value="3"/>
</dbReference>
<evidence type="ECO:0000256" key="6">
    <source>
        <dbReference type="ARBA" id="ARBA00023194"/>
    </source>
</evidence>
<comment type="similarity">
    <text evidence="2">Belongs to the ATP-dependent AMP-binding enzyme family.</text>
</comment>
<dbReference type="NCBIfam" id="TIGR01733">
    <property type="entry name" value="AA-adenyl-dom"/>
    <property type="match status" value="3"/>
</dbReference>
<dbReference type="NCBIfam" id="TIGR01720">
    <property type="entry name" value="NRPS-para261"/>
    <property type="match status" value="1"/>
</dbReference>
<dbReference type="Gene3D" id="3.30.559.10">
    <property type="entry name" value="Chloramphenicol acetyltransferase-like domain"/>
    <property type="match status" value="4"/>
</dbReference>
<dbReference type="CDD" id="cd12117">
    <property type="entry name" value="A_NRPS_Srf_like"/>
    <property type="match status" value="1"/>
</dbReference>
<dbReference type="PANTHER" id="PTHR45527">
    <property type="entry name" value="NONRIBOSOMAL PEPTIDE SYNTHETASE"/>
    <property type="match status" value="1"/>
</dbReference>
<dbReference type="Gene3D" id="3.30.559.30">
    <property type="entry name" value="Nonribosomal peptide synthetase, condensation domain"/>
    <property type="match status" value="4"/>
</dbReference>
<dbReference type="PROSITE" id="PS00455">
    <property type="entry name" value="AMP_BINDING"/>
    <property type="match status" value="3"/>
</dbReference>
<feature type="domain" description="Carrier" evidence="7">
    <location>
        <begin position="3023"/>
        <end position="3097"/>
    </location>
</feature>
<dbReference type="InterPro" id="IPR025110">
    <property type="entry name" value="AMP-bd_C"/>
</dbReference>
<dbReference type="FunFam" id="3.30.300.30:FF:000010">
    <property type="entry name" value="Enterobactin synthetase component F"/>
    <property type="match status" value="2"/>
</dbReference>
<evidence type="ECO:0000256" key="1">
    <source>
        <dbReference type="ARBA" id="ARBA00001957"/>
    </source>
</evidence>
<dbReference type="Pfam" id="PF00668">
    <property type="entry name" value="Condensation"/>
    <property type="match status" value="4"/>
</dbReference>
<keyword evidence="4" id="KW-0597">Phosphoprotein</keyword>
<feature type="domain" description="Carrier" evidence="7">
    <location>
        <begin position="2003"/>
        <end position="2078"/>
    </location>
</feature>
<dbReference type="InterPro" id="IPR010071">
    <property type="entry name" value="AA_adenyl_dom"/>
</dbReference>
<dbReference type="InterPro" id="IPR001242">
    <property type="entry name" value="Condensation_dom"/>
</dbReference>
<dbReference type="SMART" id="SM00823">
    <property type="entry name" value="PKS_PP"/>
    <property type="match status" value="2"/>
</dbReference>
<dbReference type="NCBIfam" id="NF003417">
    <property type="entry name" value="PRK04813.1"/>
    <property type="match status" value="3"/>
</dbReference>
<dbReference type="InterPro" id="IPR009081">
    <property type="entry name" value="PP-bd_ACP"/>
</dbReference>
<dbReference type="SUPFAM" id="SSF52777">
    <property type="entry name" value="CoA-dependent acyltransferases"/>
    <property type="match status" value="8"/>
</dbReference>
<dbReference type="Pfam" id="PF00550">
    <property type="entry name" value="PP-binding"/>
    <property type="match status" value="3"/>
</dbReference>
<keyword evidence="5" id="KW-0677">Repeat</keyword>
<evidence type="ECO:0000256" key="2">
    <source>
        <dbReference type="ARBA" id="ARBA00006432"/>
    </source>
</evidence>
<feature type="domain" description="Carrier" evidence="7">
    <location>
        <begin position="971"/>
        <end position="1046"/>
    </location>
</feature>
<dbReference type="GO" id="GO:0003824">
    <property type="term" value="F:catalytic activity"/>
    <property type="evidence" value="ECO:0007669"/>
    <property type="project" value="InterPro"/>
</dbReference>
<dbReference type="FunFam" id="3.40.50.12780:FF:000012">
    <property type="entry name" value="Non-ribosomal peptide synthetase"/>
    <property type="match status" value="2"/>
</dbReference>
<dbReference type="RefSeq" id="WP_348936473.1">
    <property type="nucleotide sequence ID" value="NZ_CP157353.1"/>
</dbReference>
<dbReference type="InterPro" id="IPR023213">
    <property type="entry name" value="CAT-like_dom_sf"/>
</dbReference>
<dbReference type="Gene3D" id="3.40.50.980">
    <property type="match status" value="6"/>
</dbReference>
<dbReference type="InterPro" id="IPR006162">
    <property type="entry name" value="Ppantetheine_attach_site"/>
</dbReference>
<dbReference type="SUPFAM" id="SSF47336">
    <property type="entry name" value="ACP-like"/>
    <property type="match status" value="3"/>
</dbReference>
<dbReference type="InterPro" id="IPR010060">
    <property type="entry name" value="NRPS_synth"/>
</dbReference>
<dbReference type="CDD" id="cd19531">
    <property type="entry name" value="LCL_NRPS-like"/>
    <property type="match status" value="2"/>
</dbReference>
<protein>
    <submittedName>
        <fullName evidence="8">Amino acid adenylation domain-containing protein</fullName>
    </submittedName>
</protein>
<dbReference type="InterPro" id="IPR000873">
    <property type="entry name" value="AMP-dep_synth/lig_dom"/>
</dbReference>
<keyword evidence="6" id="KW-0045">Antibiotic biosynthesis</keyword>
<keyword evidence="3" id="KW-0596">Phosphopantetheine</keyword>
<dbReference type="InterPro" id="IPR020806">
    <property type="entry name" value="PKS_PP-bd"/>
</dbReference>
<dbReference type="Pfam" id="PF13193">
    <property type="entry name" value="AMP-binding_C"/>
    <property type="match status" value="3"/>
</dbReference>
<dbReference type="GO" id="GO:0031177">
    <property type="term" value="F:phosphopantetheine binding"/>
    <property type="evidence" value="ECO:0007669"/>
    <property type="project" value="InterPro"/>
</dbReference>
<name>A0AAU7FLP1_9BACI</name>
<accession>A0AAU7FLP1</accession>
<dbReference type="InterPro" id="IPR036736">
    <property type="entry name" value="ACP-like_sf"/>
</dbReference>
<evidence type="ECO:0000256" key="3">
    <source>
        <dbReference type="ARBA" id="ARBA00022450"/>
    </source>
</evidence>
<dbReference type="CDD" id="cd19534">
    <property type="entry name" value="E_NRPS"/>
    <property type="match status" value="1"/>
</dbReference>
<gene>
    <name evidence="8" type="ORF">ABG082_01970</name>
</gene>
<dbReference type="InterPro" id="IPR020845">
    <property type="entry name" value="AMP-binding_CS"/>
</dbReference>
<comment type="cofactor">
    <cofactor evidence="1">
        <name>pantetheine 4'-phosphate</name>
        <dbReference type="ChEBI" id="CHEBI:47942"/>
    </cofactor>
</comment>
<dbReference type="GO" id="GO:0017000">
    <property type="term" value="P:antibiotic biosynthetic process"/>
    <property type="evidence" value="ECO:0007669"/>
    <property type="project" value="UniProtKB-KW"/>
</dbReference>
<dbReference type="FunFam" id="1.10.1200.10:FF:000005">
    <property type="entry name" value="Nonribosomal peptide synthetase 1"/>
    <property type="match status" value="3"/>
</dbReference>
<evidence type="ECO:0000259" key="7">
    <source>
        <dbReference type="PROSITE" id="PS50075"/>
    </source>
</evidence>
<evidence type="ECO:0000256" key="4">
    <source>
        <dbReference type="ARBA" id="ARBA00022553"/>
    </source>
</evidence>
<dbReference type="Gene3D" id="3.30.300.30">
    <property type="match status" value="3"/>
</dbReference>
<evidence type="ECO:0000256" key="5">
    <source>
        <dbReference type="ARBA" id="ARBA00022737"/>
    </source>
</evidence>
<dbReference type="Gene3D" id="1.10.1200.10">
    <property type="entry name" value="ACP-like"/>
    <property type="match status" value="3"/>
</dbReference>
<dbReference type="PROSITE" id="PS00012">
    <property type="entry name" value="PHOSPHOPANTETHEINE"/>
    <property type="match status" value="2"/>
</dbReference>
<dbReference type="PANTHER" id="PTHR45527:SF1">
    <property type="entry name" value="FATTY ACID SYNTHASE"/>
    <property type="match status" value="1"/>
</dbReference>